<dbReference type="AlphaFoldDB" id="A0A4Y2DPM3"/>
<protein>
    <submittedName>
        <fullName evidence="1">Uncharacterized protein</fullName>
    </submittedName>
</protein>
<sequence length="75" mass="8226">MAARCTRCYCGRRGTIRLANNAAVFIVWPVDDAIHQSFRTSRAQTSAEGLLLLSKVSSNNRKTNELVTGARARAC</sequence>
<proteinExistence type="predicted"/>
<dbReference type="Proteomes" id="UP000499080">
    <property type="component" value="Unassembled WGS sequence"/>
</dbReference>
<comment type="caution">
    <text evidence="1">The sequence shown here is derived from an EMBL/GenBank/DDBJ whole genome shotgun (WGS) entry which is preliminary data.</text>
</comment>
<accession>A0A4Y2DPM3</accession>
<keyword evidence="2" id="KW-1185">Reference proteome</keyword>
<reference evidence="1 2" key="1">
    <citation type="journal article" date="2019" name="Sci. Rep.">
        <title>Orb-weaving spider Araneus ventricosus genome elucidates the spidroin gene catalogue.</title>
        <authorList>
            <person name="Kono N."/>
            <person name="Nakamura H."/>
            <person name="Ohtoshi R."/>
            <person name="Moran D.A.P."/>
            <person name="Shinohara A."/>
            <person name="Yoshida Y."/>
            <person name="Fujiwara M."/>
            <person name="Mori M."/>
            <person name="Tomita M."/>
            <person name="Arakawa K."/>
        </authorList>
    </citation>
    <scope>NUCLEOTIDE SEQUENCE [LARGE SCALE GENOMIC DNA]</scope>
</reference>
<gene>
    <name evidence="1" type="ORF">AVEN_44294_1</name>
</gene>
<name>A0A4Y2DPM3_ARAVE</name>
<organism evidence="1 2">
    <name type="scientific">Araneus ventricosus</name>
    <name type="common">Orbweaver spider</name>
    <name type="synonym">Epeira ventricosa</name>
    <dbReference type="NCBI Taxonomy" id="182803"/>
    <lineage>
        <taxon>Eukaryota</taxon>
        <taxon>Metazoa</taxon>
        <taxon>Ecdysozoa</taxon>
        <taxon>Arthropoda</taxon>
        <taxon>Chelicerata</taxon>
        <taxon>Arachnida</taxon>
        <taxon>Araneae</taxon>
        <taxon>Araneomorphae</taxon>
        <taxon>Entelegynae</taxon>
        <taxon>Araneoidea</taxon>
        <taxon>Araneidae</taxon>
        <taxon>Araneus</taxon>
    </lineage>
</organism>
<feature type="non-terminal residue" evidence="1">
    <location>
        <position position="75"/>
    </location>
</feature>
<dbReference type="EMBL" id="BGPR01000410">
    <property type="protein sequence ID" value="GBM18731.1"/>
    <property type="molecule type" value="Genomic_DNA"/>
</dbReference>
<evidence type="ECO:0000313" key="1">
    <source>
        <dbReference type="EMBL" id="GBM18731.1"/>
    </source>
</evidence>
<evidence type="ECO:0000313" key="2">
    <source>
        <dbReference type="Proteomes" id="UP000499080"/>
    </source>
</evidence>